<evidence type="ECO:0000313" key="4">
    <source>
        <dbReference type="Proteomes" id="UP001549099"/>
    </source>
</evidence>
<gene>
    <name evidence="3" type="ORF">ABID49_002508</name>
</gene>
<dbReference type="Gene3D" id="3.10.450.40">
    <property type="match status" value="2"/>
</dbReference>
<sequence length="196" mass="21538">MRKRWIAAPVAAGALAIGGLAFAASNTELGELALVDSAQAKVMQTSADWISADEAKDIAIEAAGGGEIRELEFDRGDRMYEIELLTDQGEVDVDIDAVNGEVLKLERDDDGRDDRDDDDHFKEGQPDIAGLITQDEAIRIAREKAGESVRVLEVELDDDDRYPVYELELSDGTFEFEVDIDAKSGNVVSFEKEQED</sequence>
<feature type="domain" description="PepSY" evidence="2">
    <location>
        <begin position="132"/>
        <end position="189"/>
    </location>
</feature>
<proteinExistence type="predicted"/>
<protein>
    <submittedName>
        <fullName evidence="3">Membrane protein YkoI</fullName>
    </submittedName>
</protein>
<comment type="caution">
    <text evidence="3">The sequence shown here is derived from an EMBL/GenBank/DDBJ whole genome shotgun (WGS) entry which is preliminary data.</text>
</comment>
<dbReference type="Proteomes" id="UP001549099">
    <property type="component" value="Unassembled WGS sequence"/>
</dbReference>
<feature type="chain" id="PRO_5047025935" evidence="1">
    <location>
        <begin position="24"/>
        <end position="196"/>
    </location>
</feature>
<keyword evidence="1" id="KW-0732">Signal</keyword>
<dbReference type="InterPro" id="IPR025711">
    <property type="entry name" value="PepSY"/>
</dbReference>
<evidence type="ECO:0000259" key="2">
    <source>
        <dbReference type="Pfam" id="PF03413"/>
    </source>
</evidence>
<evidence type="ECO:0000256" key="1">
    <source>
        <dbReference type="SAM" id="SignalP"/>
    </source>
</evidence>
<dbReference type="Pfam" id="PF03413">
    <property type="entry name" value="PepSY"/>
    <property type="match status" value="2"/>
</dbReference>
<dbReference type="EMBL" id="JBEPLW010000027">
    <property type="protein sequence ID" value="MET3576579.1"/>
    <property type="molecule type" value="Genomic_DNA"/>
</dbReference>
<feature type="signal peptide" evidence="1">
    <location>
        <begin position="1"/>
        <end position="23"/>
    </location>
</feature>
<dbReference type="RefSeq" id="WP_354198748.1">
    <property type="nucleotide sequence ID" value="NZ_JBEPLW010000027.1"/>
</dbReference>
<organism evidence="3 4">
    <name type="scientific">Bhargavaea ullalensis</name>
    <dbReference type="NCBI Taxonomy" id="1265685"/>
    <lineage>
        <taxon>Bacteria</taxon>
        <taxon>Bacillati</taxon>
        <taxon>Bacillota</taxon>
        <taxon>Bacilli</taxon>
        <taxon>Bacillales</taxon>
        <taxon>Caryophanaceae</taxon>
        <taxon>Bhargavaea</taxon>
    </lineage>
</organism>
<accession>A0ABV2GEM0</accession>
<evidence type="ECO:0000313" key="3">
    <source>
        <dbReference type="EMBL" id="MET3576579.1"/>
    </source>
</evidence>
<keyword evidence="4" id="KW-1185">Reference proteome</keyword>
<feature type="domain" description="PepSY" evidence="2">
    <location>
        <begin position="50"/>
        <end position="105"/>
    </location>
</feature>
<reference evidence="3 4" key="1">
    <citation type="submission" date="2024-06" db="EMBL/GenBank/DDBJ databases">
        <title>Genomic Encyclopedia of Type Strains, Phase IV (KMG-IV): sequencing the most valuable type-strain genomes for metagenomic binning, comparative biology and taxonomic classification.</title>
        <authorList>
            <person name="Goeker M."/>
        </authorList>
    </citation>
    <scope>NUCLEOTIDE SEQUENCE [LARGE SCALE GENOMIC DNA]</scope>
    <source>
        <strain evidence="3 4">DSM 26128</strain>
    </source>
</reference>
<name>A0ABV2GEM0_9BACL</name>